<sequence length="273" mass="30260">MHHSRRRSGHASTNSSTTDVRKVGTTSDVSKPRRPQTLTRKSTPQTVLKLGKNPRDREREWEEERWVEDERESFPQFCLASASESPFDLDAAARFAVEVVSLMFYLTSFCAWEGCRERDQNASVRAASSHHPSRGHDGFGANFPYYSVGNSEPRDIIPRASPSRWSPPTTPTTGQYTNAVSALRSLSIRPVSPTSPIPGNVVWPFTRSAVTSPSTSYTKSANNFYSSTYDNGYAVTSYGYAQGGMTDRPLPSRKPGAYSRPKSIELVTPIVGR</sequence>
<feature type="compositionally biased region" description="Polar residues" evidence="1">
    <location>
        <begin position="10"/>
        <end position="29"/>
    </location>
</feature>
<reference evidence="2 3" key="1">
    <citation type="journal article" date="2024" name="Front Chem Biol">
        <title>Unveiling the potential of Daldinia eschscholtzii MFLUCC 19-0629 through bioactivity and bioinformatics studies for enhanced sustainable agriculture production.</title>
        <authorList>
            <person name="Brooks S."/>
            <person name="Weaver J.A."/>
            <person name="Klomchit A."/>
            <person name="Alharthi S.A."/>
            <person name="Onlamun T."/>
            <person name="Nurani R."/>
            <person name="Vong T.K."/>
            <person name="Alberti F."/>
            <person name="Greco C."/>
        </authorList>
    </citation>
    <scope>NUCLEOTIDE SEQUENCE [LARGE SCALE GENOMIC DNA]</scope>
    <source>
        <strain evidence="2">MFLUCC 19-0629</strain>
    </source>
</reference>
<proteinExistence type="predicted"/>
<evidence type="ECO:0000313" key="2">
    <source>
        <dbReference type="EMBL" id="KAK6950102.1"/>
    </source>
</evidence>
<dbReference type="InterPro" id="IPR024368">
    <property type="entry name" value="Ecl1/2/3"/>
</dbReference>
<dbReference type="Pfam" id="PF12855">
    <property type="entry name" value="Ecl1"/>
    <property type="match status" value="1"/>
</dbReference>
<feature type="compositionally biased region" description="Basic and acidic residues" evidence="1">
    <location>
        <begin position="53"/>
        <end position="64"/>
    </location>
</feature>
<feature type="region of interest" description="Disordered" evidence="1">
    <location>
        <begin position="1"/>
        <end position="65"/>
    </location>
</feature>
<feature type="compositionally biased region" description="Polar residues" evidence="1">
    <location>
        <begin position="36"/>
        <end position="46"/>
    </location>
</feature>
<organism evidence="2 3">
    <name type="scientific">Daldinia eschscholtzii</name>
    <dbReference type="NCBI Taxonomy" id="292717"/>
    <lineage>
        <taxon>Eukaryota</taxon>
        <taxon>Fungi</taxon>
        <taxon>Dikarya</taxon>
        <taxon>Ascomycota</taxon>
        <taxon>Pezizomycotina</taxon>
        <taxon>Sordariomycetes</taxon>
        <taxon>Xylariomycetidae</taxon>
        <taxon>Xylariales</taxon>
        <taxon>Hypoxylaceae</taxon>
        <taxon>Daldinia</taxon>
    </lineage>
</organism>
<evidence type="ECO:0000256" key="1">
    <source>
        <dbReference type="SAM" id="MobiDB-lite"/>
    </source>
</evidence>
<accession>A0AAX6MD26</accession>
<comment type="caution">
    <text evidence="2">The sequence shown here is derived from an EMBL/GenBank/DDBJ whole genome shotgun (WGS) entry which is preliminary data.</text>
</comment>
<protein>
    <submittedName>
        <fullName evidence="2">Uncharacterized protein</fullName>
    </submittedName>
</protein>
<gene>
    <name evidence="2" type="ORF">Daesc_008428</name>
</gene>
<keyword evidence="3" id="KW-1185">Reference proteome</keyword>
<dbReference type="EMBL" id="JBANMG010000008">
    <property type="protein sequence ID" value="KAK6950102.1"/>
    <property type="molecule type" value="Genomic_DNA"/>
</dbReference>
<name>A0AAX6MD26_9PEZI</name>
<dbReference type="Proteomes" id="UP001369815">
    <property type="component" value="Unassembled WGS sequence"/>
</dbReference>
<dbReference type="AlphaFoldDB" id="A0AAX6MD26"/>
<evidence type="ECO:0000313" key="3">
    <source>
        <dbReference type="Proteomes" id="UP001369815"/>
    </source>
</evidence>